<dbReference type="Gene3D" id="3.30.300.20">
    <property type="match status" value="1"/>
</dbReference>
<name>A0ABZ2TLG3_9BACT</name>
<dbReference type="InterPro" id="IPR005225">
    <property type="entry name" value="Small_GTP-bd"/>
</dbReference>
<dbReference type="PANTHER" id="PTHR42698">
    <property type="entry name" value="GTPASE ERA"/>
    <property type="match status" value="1"/>
</dbReference>
<evidence type="ECO:0000256" key="3">
    <source>
        <dbReference type="ARBA" id="ARBA00022741"/>
    </source>
</evidence>
<keyword evidence="6" id="KW-0699">rRNA-binding</keyword>
<dbReference type="Pfam" id="PF01926">
    <property type="entry name" value="MMR_HSR1"/>
    <property type="match status" value="1"/>
</dbReference>
<dbReference type="InterPro" id="IPR005662">
    <property type="entry name" value="GTPase_Era-like"/>
</dbReference>
<dbReference type="PROSITE" id="PS51713">
    <property type="entry name" value="G_ERA"/>
    <property type="match status" value="1"/>
</dbReference>
<feature type="domain" description="KH type-2" evidence="9">
    <location>
        <begin position="202"/>
        <end position="281"/>
    </location>
</feature>
<dbReference type="EMBL" id="CP088155">
    <property type="protein sequence ID" value="WYM97290.1"/>
    <property type="molecule type" value="Genomic_DNA"/>
</dbReference>
<feature type="binding site" evidence="6">
    <location>
        <begin position="11"/>
        <end position="18"/>
    </location>
    <ligand>
        <name>GTP</name>
        <dbReference type="ChEBI" id="CHEBI:37565"/>
    </ligand>
</feature>
<dbReference type="Gene3D" id="3.40.50.300">
    <property type="entry name" value="P-loop containing nucleotide triphosphate hydrolases"/>
    <property type="match status" value="1"/>
</dbReference>
<keyword evidence="6" id="KW-0690">Ribosome biogenesis</keyword>
<dbReference type="InterPro" id="IPR006073">
    <property type="entry name" value="GTP-bd"/>
</dbReference>
<dbReference type="CDD" id="cd04163">
    <property type="entry name" value="Era"/>
    <property type="match status" value="1"/>
</dbReference>
<feature type="region of interest" description="G4" evidence="7">
    <location>
        <begin position="121"/>
        <end position="124"/>
    </location>
</feature>
<feature type="region of interest" description="G2" evidence="7">
    <location>
        <begin position="37"/>
        <end position="41"/>
    </location>
</feature>
<evidence type="ECO:0000313" key="12">
    <source>
        <dbReference type="Proteomes" id="UP001622612"/>
    </source>
</evidence>
<dbReference type="CDD" id="cd22534">
    <property type="entry name" value="KH-II_Era"/>
    <property type="match status" value="1"/>
</dbReference>
<dbReference type="NCBIfam" id="NF000908">
    <property type="entry name" value="PRK00089.1"/>
    <property type="match status" value="1"/>
</dbReference>
<feature type="binding site" evidence="6">
    <location>
        <begin position="58"/>
        <end position="62"/>
    </location>
    <ligand>
        <name>GTP</name>
        <dbReference type="ChEBI" id="CHEBI:37565"/>
    </ligand>
</feature>
<dbReference type="NCBIfam" id="TIGR00231">
    <property type="entry name" value="small_GTP"/>
    <property type="match status" value="1"/>
</dbReference>
<dbReference type="SUPFAM" id="SSF52540">
    <property type="entry name" value="P-loop containing nucleoside triphosphate hydrolases"/>
    <property type="match status" value="1"/>
</dbReference>
<dbReference type="Pfam" id="PF07650">
    <property type="entry name" value="KH_2"/>
    <property type="match status" value="1"/>
</dbReference>
<dbReference type="SUPFAM" id="SSF54814">
    <property type="entry name" value="Prokaryotic type KH domain (KH-domain type II)"/>
    <property type="match status" value="1"/>
</dbReference>
<comment type="subunit">
    <text evidence="6">Monomer.</text>
</comment>
<keyword evidence="6" id="KW-1003">Cell membrane</keyword>
<evidence type="ECO:0000256" key="5">
    <source>
        <dbReference type="ARBA" id="ARBA00023134"/>
    </source>
</evidence>
<accession>A0ABZ2TLG3</accession>
<protein>
    <recommendedName>
        <fullName evidence="2 6">GTPase Era</fullName>
    </recommendedName>
</protein>
<dbReference type="NCBIfam" id="TIGR00436">
    <property type="entry name" value="era"/>
    <property type="match status" value="1"/>
</dbReference>
<dbReference type="InterPro" id="IPR015946">
    <property type="entry name" value="KH_dom-like_a/b"/>
</dbReference>
<evidence type="ECO:0000256" key="8">
    <source>
        <dbReference type="RuleBase" id="RU003761"/>
    </source>
</evidence>
<organism evidence="11 12">
    <name type="scientific">Metamycoplasma faucium</name>
    <dbReference type="NCBI Taxonomy" id="56142"/>
    <lineage>
        <taxon>Bacteria</taxon>
        <taxon>Bacillati</taxon>
        <taxon>Mycoplasmatota</taxon>
        <taxon>Mycoplasmoidales</taxon>
        <taxon>Metamycoplasmataceae</taxon>
        <taxon>Metamycoplasma</taxon>
    </lineage>
</organism>
<reference evidence="11" key="1">
    <citation type="submission" date="2021-11" db="EMBL/GenBank/DDBJ databases">
        <title>The first genome sequence of unculturable Mycoplasma faucium obtained by de novo assembly of metagenomic reads.</title>
        <authorList>
            <person name="Sabat A.J."/>
            <person name="Bathoorn E."/>
            <person name="Akkerboom V."/>
            <person name="Friedrich A.W."/>
        </authorList>
    </citation>
    <scope>NUCLEOTIDE SEQUENCE [LARGE SCALE GENOMIC DNA]</scope>
    <source>
        <strain evidence="11">UMCG-MFM1</strain>
    </source>
</reference>
<feature type="region of interest" description="G1" evidence="7">
    <location>
        <begin position="11"/>
        <end position="18"/>
    </location>
</feature>
<keyword evidence="4 6" id="KW-0694">RNA-binding</keyword>
<keyword evidence="3 6" id="KW-0547">Nucleotide-binding</keyword>
<dbReference type="InterPro" id="IPR009019">
    <property type="entry name" value="KH_sf_prok-type"/>
</dbReference>
<feature type="region of interest" description="G3" evidence="7">
    <location>
        <begin position="58"/>
        <end position="61"/>
    </location>
</feature>
<evidence type="ECO:0000256" key="6">
    <source>
        <dbReference type="HAMAP-Rule" id="MF_00367"/>
    </source>
</evidence>
<sequence length="295" mass="34230">MKKICTVTLIGRPNVGKSSLLNKLINYDLSIISKHVQTTRDQIRGIYNDNQCQFIFLDTPGIHKGKNLLSEKLNQKSYQALEESDLVMFLFPANEEIGKGDKYILHRIKDAQVNNVIGIITKIDLIKNKDILEEKVNQLKELGFKRILGVGFEHDQTYKDVINEIKNYAYDGECLYEEDEFTDVPMRFIAKEIIRENALQYLYDELPHSIAVEITEFIESEKEQIPYNIQAILYVKKESQKGILIGKGAQMIKKISMNARQKMEKIFDHKVYLNVSVKVNENWVDDETKIKQMGY</sequence>
<comment type="function">
    <text evidence="6">An essential GTPase that binds both GDP and GTP, with rapid nucleotide exchange. Plays a role in 16S rRNA processing and 30S ribosomal subunit biogenesis and possibly also in cell cycle regulation and energy metabolism.</text>
</comment>
<dbReference type="PANTHER" id="PTHR42698:SF1">
    <property type="entry name" value="GTPASE ERA, MITOCHONDRIAL"/>
    <property type="match status" value="1"/>
</dbReference>
<keyword evidence="12" id="KW-1185">Reference proteome</keyword>
<dbReference type="PRINTS" id="PR00326">
    <property type="entry name" value="GTP1OBG"/>
</dbReference>
<comment type="similarity">
    <text evidence="1 6 7 8">Belongs to the TRAFAC class TrmE-Era-EngA-EngB-Septin-like GTPase superfamily. Era GTPase family.</text>
</comment>
<evidence type="ECO:0000256" key="2">
    <source>
        <dbReference type="ARBA" id="ARBA00020484"/>
    </source>
</evidence>
<dbReference type="InterPro" id="IPR004044">
    <property type="entry name" value="KH_dom_type_2"/>
</dbReference>
<dbReference type="HAMAP" id="MF_00367">
    <property type="entry name" value="GTPase_Era"/>
    <property type="match status" value="1"/>
</dbReference>
<proteinExistence type="inferred from homology"/>
<dbReference type="RefSeq" id="WP_405311657.1">
    <property type="nucleotide sequence ID" value="NZ_CP088155.1"/>
</dbReference>
<dbReference type="InterPro" id="IPR027417">
    <property type="entry name" value="P-loop_NTPase"/>
</dbReference>
<comment type="subcellular location">
    <subcellularLocation>
        <location evidence="6">Cytoplasm</location>
    </subcellularLocation>
    <subcellularLocation>
        <location evidence="6">Cell membrane</location>
        <topology evidence="6">Peripheral membrane protein</topology>
    </subcellularLocation>
</comment>
<feature type="domain" description="Era-type G" evidence="10">
    <location>
        <begin position="3"/>
        <end position="177"/>
    </location>
</feature>
<dbReference type="PROSITE" id="PS50823">
    <property type="entry name" value="KH_TYPE_2"/>
    <property type="match status" value="1"/>
</dbReference>
<keyword evidence="6" id="KW-0472">Membrane</keyword>
<feature type="region of interest" description="G5" evidence="7">
    <location>
        <begin position="149"/>
        <end position="151"/>
    </location>
</feature>
<evidence type="ECO:0000313" key="11">
    <source>
        <dbReference type="EMBL" id="WYM97290.1"/>
    </source>
</evidence>
<evidence type="ECO:0000256" key="1">
    <source>
        <dbReference type="ARBA" id="ARBA00007921"/>
    </source>
</evidence>
<evidence type="ECO:0000256" key="7">
    <source>
        <dbReference type="PROSITE-ProRule" id="PRU01050"/>
    </source>
</evidence>
<feature type="binding site" evidence="6">
    <location>
        <begin position="121"/>
        <end position="124"/>
    </location>
    <ligand>
        <name>GTP</name>
        <dbReference type="ChEBI" id="CHEBI:37565"/>
    </ligand>
</feature>
<evidence type="ECO:0000259" key="10">
    <source>
        <dbReference type="PROSITE" id="PS51713"/>
    </source>
</evidence>
<evidence type="ECO:0000259" key="9">
    <source>
        <dbReference type="PROSITE" id="PS50823"/>
    </source>
</evidence>
<dbReference type="Proteomes" id="UP001622612">
    <property type="component" value="Chromosome"/>
</dbReference>
<keyword evidence="6" id="KW-0963">Cytoplasm</keyword>
<evidence type="ECO:0000256" key="4">
    <source>
        <dbReference type="ARBA" id="ARBA00022884"/>
    </source>
</evidence>
<dbReference type="InterPro" id="IPR030388">
    <property type="entry name" value="G_ERA_dom"/>
</dbReference>
<gene>
    <name evidence="6 11" type="primary">era</name>
    <name evidence="11" type="ORF">LQ356_00120</name>
</gene>
<keyword evidence="5 6" id="KW-0342">GTP-binding</keyword>